<name>A0A177AQ63_9BILA</name>
<accession>A0A177AQ63</accession>
<evidence type="ECO:0000313" key="2">
    <source>
        <dbReference type="Proteomes" id="UP000078046"/>
    </source>
</evidence>
<organism evidence="1 2">
    <name type="scientific">Intoshia linei</name>
    <dbReference type="NCBI Taxonomy" id="1819745"/>
    <lineage>
        <taxon>Eukaryota</taxon>
        <taxon>Metazoa</taxon>
        <taxon>Spiralia</taxon>
        <taxon>Lophotrochozoa</taxon>
        <taxon>Mesozoa</taxon>
        <taxon>Orthonectida</taxon>
        <taxon>Rhopaluridae</taxon>
        <taxon>Intoshia</taxon>
    </lineage>
</organism>
<evidence type="ECO:0000313" key="1">
    <source>
        <dbReference type="EMBL" id="OAF63662.1"/>
    </source>
</evidence>
<keyword evidence="2" id="KW-1185">Reference proteome</keyword>
<feature type="non-terminal residue" evidence="1">
    <location>
        <position position="1"/>
    </location>
</feature>
<gene>
    <name evidence="1" type="ORF">A3Q56_08630</name>
</gene>
<dbReference type="EMBL" id="LWCA01002865">
    <property type="protein sequence ID" value="OAF63662.1"/>
    <property type="molecule type" value="Genomic_DNA"/>
</dbReference>
<comment type="caution">
    <text evidence="1">The sequence shown here is derived from an EMBL/GenBank/DDBJ whole genome shotgun (WGS) entry which is preliminary data.</text>
</comment>
<reference evidence="1 2" key="1">
    <citation type="submission" date="2016-04" db="EMBL/GenBank/DDBJ databases">
        <title>The genome of Intoshia linei affirms orthonectids as highly simplified spiralians.</title>
        <authorList>
            <person name="Mikhailov K.V."/>
            <person name="Slusarev G.S."/>
            <person name="Nikitin M.A."/>
            <person name="Logacheva M.D."/>
            <person name="Penin A."/>
            <person name="Aleoshin V."/>
            <person name="Panchin Y.V."/>
        </authorList>
    </citation>
    <scope>NUCLEOTIDE SEQUENCE [LARGE SCALE GENOMIC DNA]</scope>
    <source>
        <strain evidence="1">Intl2013</strain>
        <tissue evidence="1">Whole animal</tissue>
    </source>
</reference>
<sequence length="46" mass="4896">NDSISIGELNSLPYIIFDGVAPVATLTVLRSDDKISGRYSSHLSSS</sequence>
<dbReference type="AlphaFoldDB" id="A0A177AQ63"/>
<dbReference type="Proteomes" id="UP000078046">
    <property type="component" value="Unassembled WGS sequence"/>
</dbReference>
<proteinExistence type="predicted"/>
<protein>
    <submittedName>
        <fullName evidence="1">Uncharacterized protein</fullName>
    </submittedName>
</protein>